<sequence length="1276" mass="135079">MAPGAAEPPDSLSAREASEQVLRFFWDLASLERNKRESAADGLLQEMQTAQSALSSGLHAKTMHGKADAPDDCAPLLVYALERLMRGLGSGRQGARQGFALALTVLLREIPAIPTPWTLASLTTHLKVSSSMKGSEAKDMLLGHIFGLAAAVHAGRVQDMAAKKQVASQLLTLGGKKAFVQELAVSIFLQIADGLSSVELEQLLQLPEAQHLLHLKQEPNPVENHEKPSPQALWAAFMLWGRMPEALAAKCPLLPGLCRDPTLAPAGSAAADFFQPHYLQAILPALQATSASHPRLHSLWEPLLSLLLPGFQVAKGKGSKPGLSGKGAGQIEAFWQTVVEAGLLSSSHERKYLGMQLFRRMLPALRAEQMPVVLSSTFLRVLANALTRRESYLHPIAHPTLQLLESLAGAASDKGPATQDGATSAVRVAVAIALQKPAGRDLALPGQPGAKMARRVLQGLDAQGVSDYLDHLKSVFLQAEAGAAPAATQALPDGTAPAAVDAPPADLGAERAQSWTIEQMAGALQLPAASSATWQSALHFLALQAFFVMGPKASKSKAQEVKQAAAIKTPPSRAVQLICASRLVTLISAARPSTQSAHRPKGGPQKKKGGGPAEAGGEPGTEAGIDALAEVTSFLRTASKEKHVTRTEGSQAAAEDLLPGLQGLEDHLTSLSNSDASQEPLRKGMLLLTRLLQLQVLSDPEAIGADLVVDLQMATDRAFGAGTAAAEDGDAWQDVLLGTLLTLLAAPSQTLPTAPLRAAVQAVFRPICPQLTASGVQELMKVVTQSGLSAGQPAEGGAEEESGTGSEEEEDDEEEEADSADDSESENSEAEAPNAATEKAQGADASDEEEEMEDMDDEAMFRMDEHMAAVLRARKDAQPSTSRRAVTEFRFRALALLDDYVKRCPTSHHLPSLLAPLLKAVAAAAAPAAASNGKQEGTKAGNPALAARLQGVLAQISRKADAIPAASMTKVELEAMLESTLKLACKQHSKAVAAGAAAALQTLLALALSGDQLEMAETFSSRLIHEWLQKGRCSVGRPSIEQLCQRCSQLGPCLLSAATSAYPETRTGYLRHQGLALLASLLKASQAWPQHVRNHPQWQDAGNKVGGVLLAALRGPSGFKDSQQQVEALLRVASCLSCLAPCSSLSYPAVPVLHIGVLDDLKATLTAAQQSRPAAKVAAALTKVGSVLSGEAAQAEQLKKAKYSRKRKHPGDMAKEGIRTIHCNAKQPQTLQTRYMYQSSLRWEDAALWHPVTAAAVFCHRNCDQFEEQLQNENGL</sequence>
<dbReference type="AlphaFoldDB" id="A0AAW1R291"/>
<evidence type="ECO:0000256" key="1">
    <source>
        <dbReference type="ARBA" id="ARBA00004123"/>
    </source>
</evidence>
<feature type="compositionally biased region" description="Acidic residues" evidence="3">
    <location>
        <begin position="845"/>
        <end position="855"/>
    </location>
</feature>
<dbReference type="GO" id="GO:0003677">
    <property type="term" value="F:DNA binding"/>
    <property type="evidence" value="ECO:0007669"/>
    <property type="project" value="InterPro"/>
</dbReference>
<dbReference type="GO" id="GO:0005730">
    <property type="term" value="C:nucleolus"/>
    <property type="evidence" value="ECO:0007669"/>
    <property type="project" value="InterPro"/>
</dbReference>
<keyword evidence="5" id="KW-1185">Reference proteome</keyword>
<feature type="compositionally biased region" description="Gly residues" evidence="3">
    <location>
        <begin position="610"/>
        <end position="619"/>
    </location>
</feature>
<evidence type="ECO:0008006" key="6">
    <source>
        <dbReference type="Google" id="ProtNLM"/>
    </source>
</evidence>
<feature type="compositionally biased region" description="Basic residues" evidence="3">
    <location>
        <begin position="598"/>
        <end position="609"/>
    </location>
</feature>
<dbReference type="PANTHER" id="PTHR13213:SF2">
    <property type="entry name" value="MYB-BINDING PROTEIN 1A"/>
    <property type="match status" value="1"/>
</dbReference>
<feature type="region of interest" description="Disordered" evidence="3">
    <location>
        <begin position="590"/>
        <end position="621"/>
    </location>
</feature>
<feature type="region of interest" description="Disordered" evidence="3">
    <location>
        <begin position="787"/>
        <end position="855"/>
    </location>
</feature>
<dbReference type="EMBL" id="JALJOS010000017">
    <property type="protein sequence ID" value="KAK9827786.1"/>
    <property type="molecule type" value="Genomic_DNA"/>
</dbReference>
<comment type="caution">
    <text evidence="4">The sequence shown here is derived from an EMBL/GenBank/DDBJ whole genome shotgun (WGS) entry which is preliminary data.</text>
</comment>
<dbReference type="Pfam" id="PF04931">
    <property type="entry name" value="DNA_pol_phi"/>
    <property type="match status" value="1"/>
</dbReference>
<accession>A0AAW1R291</accession>
<proteinExistence type="predicted"/>
<protein>
    <recommendedName>
        <fullName evidence="6">DNA polymerase V</fullName>
    </recommendedName>
</protein>
<evidence type="ECO:0000313" key="5">
    <source>
        <dbReference type="Proteomes" id="UP001438707"/>
    </source>
</evidence>
<dbReference type="Proteomes" id="UP001438707">
    <property type="component" value="Unassembled WGS sequence"/>
</dbReference>
<feature type="compositionally biased region" description="Acidic residues" evidence="3">
    <location>
        <begin position="797"/>
        <end position="829"/>
    </location>
</feature>
<keyword evidence="2" id="KW-0539">Nucleus</keyword>
<evidence type="ECO:0000256" key="2">
    <source>
        <dbReference type="ARBA" id="ARBA00023242"/>
    </source>
</evidence>
<comment type="subcellular location">
    <subcellularLocation>
        <location evidence="1">Nucleus</location>
    </subcellularLocation>
</comment>
<evidence type="ECO:0000313" key="4">
    <source>
        <dbReference type="EMBL" id="KAK9827786.1"/>
    </source>
</evidence>
<evidence type="ECO:0000256" key="3">
    <source>
        <dbReference type="SAM" id="MobiDB-lite"/>
    </source>
</evidence>
<reference evidence="4 5" key="1">
    <citation type="journal article" date="2024" name="Nat. Commun.">
        <title>Phylogenomics reveals the evolutionary origins of lichenization in chlorophyte algae.</title>
        <authorList>
            <person name="Puginier C."/>
            <person name="Libourel C."/>
            <person name="Otte J."/>
            <person name="Skaloud P."/>
            <person name="Haon M."/>
            <person name="Grisel S."/>
            <person name="Petersen M."/>
            <person name="Berrin J.G."/>
            <person name="Delaux P.M."/>
            <person name="Dal Grande F."/>
            <person name="Keller J."/>
        </authorList>
    </citation>
    <scope>NUCLEOTIDE SEQUENCE [LARGE SCALE GENOMIC DNA]</scope>
    <source>
        <strain evidence="4 5">SAG 2145</strain>
    </source>
</reference>
<organism evidence="4 5">
    <name type="scientific">Apatococcus lobatus</name>
    <dbReference type="NCBI Taxonomy" id="904363"/>
    <lineage>
        <taxon>Eukaryota</taxon>
        <taxon>Viridiplantae</taxon>
        <taxon>Chlorophyta</taxon>
        <taxon>core chlorophytes</taxon>
        <taxon>Trebouxiophyceae</taxon>
        <taxon>Chlorellales</taxon>
        <taxon>Chlorellaceae</taxon>
        <taxon>Apatococcus</taxon>
    </lineage>
</organism>
<name>A0AAW1R291_9CHLO</name>
<dbReference type="PANTHER" id="PTHR13213">
    <property type="entry name" value="MYB-BINDING PROTEIN 1A FAMILY MEMBER"/>
    <property type="match status" value="1"/>
</dbReference>
<dbReference type="InterPro" id="IPR007015">
    <property type="entry name" value="DNA_pol_V/MYBBP1A"/>
</dbReference>
<dbReference type="GO" id="GO:0006355">
    <property type="term" value="P:regulation of DNA-templated transcription"/>
    <property type="evidence" value="ECO:0007669"/>
    <property type="project" value="InterPro"/>
</dbReference>
<gene>
    <name evidence="4" type="ORF">WJX74_002012</name>
</gene>